<evidence type="ECO:0000256" key="5">
    <source>
        <dbReference type="ARBA" id="ARBA00022617"/>
    </source>
</evidence>
<keyword evidence="9 14" id="KW-0560">Oxidoreductase</keyword>
<comment type="caution">
    <text evidence="16">The sequence shown here is derived from an EMBL/GenBank/DDBJ whole genome shotgun (WGS) entry which is preliminary data.</text>
</comment>
<dbReference type="PANTHER" id="PTHR24300:SF302">
    <property type="entry name" value="CYTOCHROME P450"/>
    <property type="match status" value="1"/>
</dbReference>
<dbReference type="InterPro" id="IPR017972">
    <property type="entry name" value="Cyt_P450_CS"/>
</dbReference>
<evidence type="ECO:0000256" key="6">
    <source>
        <dbReference type="ARBA" id="ARBA00022723"/>
    </source>
</evidence>
<gene>
    <name evidence="16" type="ORF">GDO81_029044</name>
</gene>
<evidence type="ECO:0000256" key="2">
    <source>
        <dbReference type="ARBA" id="ARBA00004174"/>
    </source>
</evidence>
<evidence type="ECO:0000313" key="16">
    <source>
        <dbReference type="EMBL" id="KAG8550073.1"/>
    </source>
</evidence>
<comment type="subcellular location">
    <subcellularLocation>
        <location evidence="3">Endoplasmic reticulum membrane</location>
        <topology evidence="3">Peripheral membrane protein</topology>
    </subcellularLocation>
    <subcellularLocation>
        <location evidence="2">Microsome membrane</location>
        <topology evidence="2">Peripheral membrane protein</topology>
    </subcellularLocation>
</comment>
<dbReference type="FunFam" id="1.10.630.10:FF:000238">
    <property type="entry name" value="Cytochrome P450 2A6"/>
    <property type="match status" value="1"/>
</dbReference>
<evidence type="ECO:0000256" key="12">
    <source>
        <dbReference type="ARBA" id="ARBA00023136"/>
    </source>
</evidence>
<dbReference type="PRINTS" id="PR00463">
    <property type="entry name" value="EP450I"/>
</dbReference>
<dbReference type="PANTHER" id="PTHR24300">
    <property type="entry name" value="CYTOCHROME P450 508A4-RELATED"/>
    <property type="match status" value="1"/>
</dbReference>
<keyword evidence="15" id="KW-0732">Signal</keyword>
<dbReference type="InterPro" id="IPR036396">
    <property type="entry name" value="Cyt_P450_sf"/>
</dbReference>
<evidence type="ECO:0000256" key="11">
    <source>
        <dbReference type="ARBA" id="ARBA00023033"/>
    </source>
</evidence>
<evidence type="ECO:0000256" key="15">
    <source>
        <dbReference type="SAM" id="SignalP"/>
    </source>
</evidence>
<keyword evidence="7" id="KW-0256">Endoplasmic reticulum</keyword>
<keyword evidence="8" id="KW-0492">Microsome</keyword>
<feature type="signal peptide" evidence="15">
    <location>
        <begin position="1"/>
        <end position="19"/>
    </location>
</feature>
<keyword evidence="12" id="KW-0472">Membrane</keyword>
<dbReference type="GO" id="GO:0005789">
    <property type="term" value="C:endoplasmic reticulum membrane"/>
    <property type="evidence" value="ECO:0007669"/>
    <property type="project" value="UniProtKB-SubCell"/>
</dbReference>
<keyword evidence="6 13" id="KW-0479">Metal-binding</keyword>
<dbReference type="GO" id="GO:0006082">
    <property type="term" value="P:organic acid metabolic process"/>
    <property type="evidence" value="ECO:0007669"/>
    <property type="project" value="TreeGrafter"/>
</dbReference>
<comment type="cofactor">
    <cofactor evidence="1 13">
        <name>heme</name>
        <dbReference type="ChEBI" id="CHEBI:30413"/>
    </cofactor>
</comment>
<evidence type="ECO:0000256" key="14">
    <source>
        <dbReference type="RuleBase" id="RU000461"/>
    </source>
</evidence>
<dbReference type="AlphaFoldDB" id="A0AAV6ZUW3"/>
<dbReference type="InterPro" id="IPR001128">
    <property type="entry name" value="Cyt_P450"/>
</dbReference>
<keyword evidence="11 14" id="KW-0503">Monooxygenase</keyword>
<dbReference type="PRINTS" id="PR00385">
    <property type="entry name" value="P450"/>
</dbReference>
<keyword evidence="17" id="KW-1185">Reference proteome</keyword>
<feature type="binding site" description="axial binding residue" evidence="13">
    <location>
        <position position="405"/>
    </location>
    <ligand>
        <name>heme</name>
        <dbReference type="ChEBI" id="CHEBI:30413"/>
    </ligand>
    <ligandPart>
        <name>Fe</name>
        <dbReference type="ChEBI" id="CHEBI:18248"/>
    </ligandPart>
</feature>
<evidence type="ECO:0000256" key="8">
    <source>
        <dbReference type="ARBA" id="ARBA00022848"/>
    </source>
</evidence>
<dbReference type="GO" id="GO:0016712">
    <property type="term" value="F:oxidoreductase activity, acting on paired donors, with incorporation or reduction of molecular oxygen, reduced flavin or flavoprotein as one donor, and incorporation of one atom of oxygen"/>
    <property type="evidence" value="ECO:0007669"/>
    <property type="project" value="TreeGrafter"/>
</dbReference>
<keyword evidence="5 13" id="KW-0349">Heme</keyword>
<evidence type="ECO:0000256" key="3">
    <source>
        <dbReference type="ARBA" id="ARBA00004406"/>
    </source>
</evidence>
<evidence type="ECO:0000313" key="17">
    <source>
        <dbReference type="Proteomes" id="UP000824782"/>
    </source>
</evidence>
<dbReference type="InterPro" id="IPR002401">
    <property type="entry name" value="Cyt_P450_E_grp-I"/>
</dbReference>
<evidence type="ECO:0000256" key="9">
    <source>
        <dbReference type="ARBA" id="ARBA00023002"/>
    </source>
</evidence>
<dbReference type="GO" id="GO:0005506">
    <property type="term" value="F:iron ion binding"/>
    <property type="evidence" value="ECO:0007669"/>
    <property type="project" value="InterPro"/>
</dbReference>
<comment type="similarity">
    <text evidence="4 14">Belongs to the cytochrome P450 family.</text>
</comment>
<sequence length="460" mass="52426">MDLVIILICVAVVLFSVNAFKNQKHDNYKNFPPGPKPLPFIGNIHIMDIRKPHKTFMKLAKEYGPVFSVQFGMSKSIVLCGYNTLKNALMNHDELFLERPHTPLFSKATKGNGIVFATGENWKVMRKFTISTLRDYGTGKNTIEEKIIEESEHLVEKLRSYKGEYRSWKPFAGVSSINAAVTNIILYNCYPFLAKLLPGGHQNFLENVNEVYDFMRATFTEHKKELDVNDQRNLIDTFLAKQQEGKPESSQYYHNENLISLVSDLFAAGMESTAATLRWAILLMMKYPDIQEKVQSEMERVIGSAHPQMEHRKHMPYTYAVIHEILRFGDVAPVGLPHSASQDITFQGYFIPKGTSIIPVTHSALRDKDYFKKPEEFYPEHFLDSDGNFKKNEAFIPFSIGKRNCPGGSLAKMEIFLFFTSLLQNFTFRPPPGAELDLTPQLVGATNCPKSYEICAVPRR</sequence>
<evidence type="ECO:0000256" key="1">
    <source>
        <dbReference type="ARBA" id="ARBA00001971"/>
    </source>
</evidence>
<evidence type="ECO:0000256" key="4">
    <source>
        <dbReference type="ARBA" id="ARBA00010617"/>
    </source>
</evidence>
<proteinExistence type="inferred from homology"/>
<feature type="chain" id="PRO_5043518394" description="Cytochrome P450" evidence="15">
    <location>
        <begin position="20"/>
        <end position="460"/>
    </location>
</feature>
<dbReference type="PROSITE" id="PS00086">
    <property type="entry name" value="CYTOCHROME_P450"/>
    <property type="match status" value="1"/>
</dbReference>
<dbReference type="GO" id="GO:0020037">
    <property type="term" value="F:heme binding"/>
    <property type="evidence" value="ECO:0007669"/>
    <property type="project" value="InterPro"/>
</dbReference>
<evidence type="ECO:0000256" key="13">
    <source>
        <dbReference type="PIRSR" id="PIRSR602401-1"/>
    </source>
</evidence>
<evidence type="ECO:0000256" key="7">
    <source>
        <dbReference type="ARBA" id="ARBA00022824"/>
    </source>
</evidence>
<dbReference type="Pfam" id="PF00067">
    <property type="entry name" value="p450"/>
    <property type="match status" value="1"/>
</dbReference>
<reference evidence="16" key="1">
    <citation type="thesis" date="2020" institute="ProQuest LLC" country="789 East Eisenhower Parkway, Ann Arbor, MI, USA">
        <title>Comparative Genomics and Chromosome Evolution.</title>
        <authorList>
            <person name="Mudd A.B."/>
        </authorList>
    </citation>
    <scope>NUCLEOTIDE SEQUENCE</scope>
    <source>
        <strain evidence="16">237g6f4</strain>
        <tissue evidence="16">Blood</tissue>
    </source>
</reference>
<dbReference type="Gene3D" id="1.10.630.10">
    <property type="entry name" value="Cytochrome P450"/>
    <property type="match status" value="1"/>
</dbReference>
<dbReference type="EMBL" id="WNYA01000092">
    <property type="protein sequence ID" value="KAG8550073.1"/>
    <property type="molecule type" value="Genomic_DNA"/>
</dbReference>
<keyword evidence="10 13" id="KW-0408">Iron</keyword>
<evidence type="ECO:0000256" key="10">
    <source>
        <dbReference type="ARBA" id="ARBA00023004"/>
    </source>
</evidence>
<dbReference type="InterPro" id="IPR050182">
    <property type="entry name" value="Cytochrome_P450_fam2"/>
</dbReference>
<evidence type="ECO:0008006" key="18">
    <source>
        <dbReference type="Google" id="ProtNLM"/>
    </source>
</evidence>
<name>A0AAV6ZUW3_ENGPU</name>
<dbReference type="SUPFAM" id="SSF48264">
    <property type="entry name" value="Cytochrome P450"/>
    <property type="match status" value="1"/>
</dbReference>
<organism evidence="16 17">
    <name type="scientific">Engystomops pustulosus</name>
    <name type="common">Tungara frog</name>
    <name type="synonym">Physalaemus pustulosus</name>
    <dbReference type="NCBI Taxonomy" id="76066"/>
    <lineage>
        <taxon>Eukaryota</taxon>
        <taxon>Metazoa</taxon>
        <taxon>Chordata</taxon>
        <taxon>Craniata</taxon>
        <taxon>Vertebrata</taxon>
        <taxon>Euteleostomi</taxon>
        <taxon>Amphibia</taxon>
        <taxon>Batrachia</taxon>
        <taxon>Anura</taxon>
        <taxon>Neobatrachia</taxon>
        <taxon>Hyloidea</taxon>
        <taxon>Leptodactylidae</taxon>
        <taxon>Leiuperinae</taxon>
        <taxon>Engystomops</taxon>
    </lineage>
</organism>
<accession>A0AAV6ZUW3</accession>
<protein>
    <recommendedName>
        <fullName evidence="18">Cytochrome P450</fullName>
    </recommendedName>
</protein>
<dbReference type="Proteomes" id="UP000824782">
    <property type="component" value="Unassembled WGS sequence"/>
</dbReference>
<dbReference type="GO" id="GO:0006805">
    <property type="term" value="P:xenobiotic metabolic process"/>
    <property type="evidence" value="ECO:0007669"/>
    <property type="project" value="TreeGrafter"/>
</dbReference>